<dbReference type="Pfam" id="PF01566">
    <property type="entry name" value="Nramp"/>
    <property type="match status" value="1"/>
</dbReference>
<feature type="transmembrane region" description="Helical" evidence="5">
    <location>
        <begin position="186"/>
        <end position="204"/>
    </location>
</feature>
<feature type="transmembrane region" description="Helical" evidence="5">
    <location>
        <begin position="17"/>
        <end position="37"/>
    </location>
</feature>
<dbReference type="InterPro" id="IPR001046">
    <property type="entry name" value="NRAMP_fam"/>
</dbReference>
<comment type="subcellular location">
    <subcellularLocation>
        <location evidence="1">Membrane</location>
        <topology evidence="1">Multi-pass membrane protein</topology>
    </subcellularLocation>
</comment>
<proteinExistence type="predicted"/>
<keyword evidence="3 5" id="KW-1133">Transmembrane helix</keyword>
<reference evidence="6" key="1">
    <citation type="submission" date="2021-01" db="EMBL/GenBank/DDBJ databases">
        <authorList>
            <person name="Corre E."/>
            <person name="Pelletier E."/>
            <person name="Niang G."/>
            <person name="Scheremetjew M."/>
            <person name="Finn R."/>
            <person name="Kale V."/>
            <person name="Holt S."/>
            <person name="Cochrane G."/>
            <person name="Meng A."/>
            <person name="Brown T."/>
            <person name="Cohen L."/>
        </authorList>
    </citation>
    <scope>NUCLEOTIDE SEQUENCE</scope>
    <source>
        <strain evidence="6">CCMP622</strain>
    </source>
</reference>
<evidence type="ECO:0000256" key="4">
    <source>
        <dbReference type="ARBA" id="ARBA00023136"/>
    </source>
</evidence>
<dbReference type="GO" id="GO:0016020">
    <property type="term" value="C:membrane"/>
    <property type="evidence" value="ECO:0007669"/>
    <property type="project" value="UniProtKB-SubCell"/>
</dbReference>
<feature type="transmembrane region" description="Helical" evidence="5">
    <location>
        <begin position="216"/>
        <end position="241"/>
    </location>
</feature>
<dbReference type="AlphaFoldDB" id="A0A7S2TP45"/>
<evidence type="ECO:0000256" key="5">
    <source>
        <dbReference type="SAM" id="Phobius"/>
    </source>
</evidence>
<keyword evidence="2 5" id="KW-0812">Transmembrane</keyword>
<feature type="transmembrane region" description="Helical" evidence="5">
    <location>
        <begin position="57"/>
        <end position="82"/>
    </location>
</feature>
<evidence type="ECO:0000313" key="6">
    <source>
        <dbReference type="EMBL" id="CAD9762574.1"/>
    </source>
</evidence>
<keyword evidence="4 5" id="KW-0472">Membrane</keyword>
<accession>A0A7S2TP45</accession>
<evidence type="ECO:0000256" key="3">
    <source>
        <dbReference type="ARBA" id="ARBA00022989"/>
    </source>
</evidence>
<dbReference type="GO" id="GO:0046873">
    <property type="term" value="F:metal ion transmembrane transporter activity"/>
    <property type="evidence" value="ECO:0007669"/>
    <property type="project" value="InterPro"/>
</dbReference>
<feature type="transmembrane region" description="Helical" evidence="5">
    <location>
        <begin position="111"/>
        <end position="134"/>
    </location>
</feature>
<protein>
    <submittedName>
        <fullName evidence="6">Uncharacterized protein</fullName>
    </submittedName>
</protein>
<feature type="transmembrane region" description="Helical" evidence="5">
    <location>
        <begin position="155"/>
        <end position="174"/>
    </location>
</feature>
<organism evidence="6">
    <name type="scientific">Lotharella oceanica</name>
    <dbReference type="NCBI Taxonomy" id="641309"/>
    <lineage>
        <taxon>Eukaryota</taxon>
        <taxon>Sar</taxon>
        <taxon>Rhizaria</taxon>
        <taxon>Cercozoa</taxon>
        <taxon>Chlorarachniophyceae</taxon>
        <taxon>Lotharella</taxon>
    </lineage>
</organism>
<sequence length="245" mass="26530">MEEIFKPFMSQPVQDKAYVRLATANIGAVIMPFMIFYQQSAIVDKKLSPKDVHIARVDTIVGSFVTQGIMCAVIITTAAAVWEKEGPRNLNSIEEIADVFSTHLGEEAGKVLFSMGLLGGALVGGLVVSLTAAWGLGELMGLRRSLEYKATEAPGFYLTYTLMIAFGAVVAIMYPNPIELEVFVEILNALLLPVVLGFLYVLAYKALPEEHRIKGSYALGVAILFSLCCGVALYLCILETIDAAV</sequence>
<gene>
    <name evidence="6" type="ORF">LSP00402_LOCUS9235</name>
</gene>
<dbReference type="EMBL" id="HBHP01014830">
    <property type="protein sequence ID" value="CAD9762574.1"/>
    <property type="molecule type" value="Transcribed_RNA"/>
</dbReference>
<name>A0A7S2TP45_9EUKA</name>
<evidence type="ECO:0000256" key="2">
    <source>
        <dbReference type="ARBA" id="ARBA00022692"/>
    </source>
</evidence>
<evidence type="ECO:0000256" key="1">
    <source>
        <dbReference type="ARBA" id="ARBA00004141"/>
    </source>
</evidence>